<feature type="transmembrane region" description="Helical" evidence="6">
    <location>
        <begin position="365"/>
        <end position="384"/>
    </location>
</feature>
<dbReference type="InterPro" id="IPR011701">
    <property type="entry name" value="MFS"/>
</dbReference>
<dbReference type="GO" id="GO:0016020">
    <property type="term" value="C:membrane"/>
    <property type="evidence" value="ECO:0007669"/>
    <property type="project" value="UniProtKB-SubCell"/>
</dbReference>
<evidence type="ECO:0000256" key="2">
    <source>
        <dbReference type="ARBA" id="ARBA00022692"/>
    </source>
</evidence>
<gene>
    <name evidence="7" type="ORF">WA026_013447</name>
</gene>
<feature type="region of interest" description="Disordered" evidence="5">
    <location>
        <begin position="499"/>
        <end position="518"/>
    </location>
</feature>
<feature type="transmembrane region" description="Helical" evidence="6">
    <location>
        <begin position="135"/>
        <end position="158"/>
    </location>
</feature>
<keyword evidence="3 6" id="KW-1133">Transmembrane helix</keyword>
<sequence length="518" mass="58174">MSVRNIPNAISMEFLETKGISKSLTTWQKVKYIATHITVEPVVFFYILPGIMCLLASQNLYLEKACSVNLKYNSTVCDAMVRRDQTGYESFQEDEVQRMVSKMLSIKTAIIGFFPTLLLLFFGSWSDRHCRRKPVILIPIICDTISALELLLTAHFFFELSIEYTMVADSLPYAFGGGWSCVFLGVFSYVSGISSEEDRTIRIGALSMFQNVAMAIGNVTGGLLIGPLGLRGAYMFAALLMSSAAIYGLIVIKEEKIVKDEEARLQKNFLKDFFDINHVKNTFKICFKEGPSNRKWKTVVILIATAMIIGPLQGELAVVYLYTRIKFGWSEVDFTIYNTVQFFIQTAGSIFALTYFSKKLKIDDAMLGIIALFSKISACLIYAFAPSGHFFFLGSIAEVFHGTCHIALRSLMAKIVPPHELGQSNSVFGVCEALMPLVFGPMYSILYNRTLGVFPGGFYLISAVLYFITLPLFFWLYKSSKKDKKIALEKAKDAEQEQELLQKNNLSSQRKSVDITNK</sequence>
<evidence type="ECO:0000256" key="1">
    <source>
        <dbReference type="ARBA" id="ARBA00004141"/>
    </source>
</evidence>
<evidence type="ECO:0000256" key="4">
    <source>
        <dbReference type="ARBA" id="ARBA00023136"/>
    </source>
</evidence>
<feature type="transmembrane region" description="Helical" evidence="6">
    <location>
        <begin position="104"/>
        <end position="123"/>
    </location>
</feature>
<dbReference type="AlphaFoldDB" id="A0AAW1V8U0"/>
<evidence type="ECO:0000256" key="5">
    <source>
        <dbReference type="SAM" id="MobiDB-lite"/>
    </source>
</evidence>
<keyword evidence="2 6" id="KW-0812">Transmembrane</keyword>
<keyword evidence="8" id="KW-1185">Reference proteome</keyword>
<feature type="transmembrane region" description="Helical" evidence="6">
    <location>
        <begin position="334"/>
        <end position="353"/>
    </location>
</feature>
<dbReference type="PANTHER" id="PTHR23507:SF1">
    <property type="entry name" value="FI18259P1-RELATED"/>
    <property type="match status" value="1"/>
</dbReference>
<comment type="caution">
    <text evidence="7">The sequence shown here is derived from an EMBL/GenBank/DDBJ whole genome shotgun (WGS) entry which is preliminary data.</text>
</comment>
<evidence type="ECO:0000256" key="3">
    <source>
        <dbReference type="ARBA" id="ARBA00022989"/>
    </source>
</evidence>
<feature type="compositionally biased region" description="Polar residues" evidence="5">
    <location>
        <begin position="499"/>
        <end position="510"/>
    </location>
</feature>
<comment type="subcellular location">
    <subcellularLocation>
        <location evidence="1">Membrane</location>
        <topology evidence="1">Multi-pass membrane protein</topology>
    </subcellularLocation>
</comment>
<feature type="transmembrane region" description="Helical" evidence="6">
    <location>
        <begin position="43"/>
        <end position="62"/>
    </location>
</feature>
<feature type="transmembrane region" description="Helical" evidence="6">
    <location>
        <begin position="299"/>
        <end position="322"/>
    </location>
</feature>
<dbReference type="SUPFAM" id="SSF103473">
    <property type="entry name" value="MFS general substrate transporter"/>
    <property type="match status" value="1"/>
</dbReference>
<evidence type="ECO:0000256" key="6">
    <source>
        <dbReference type="SAM" id="Phobius"/>
    </source>
</evidence>
<dbReference type="Pfam" id="PF07690">
    <property type="entry name" value="MFS_1"/>
    <property type="match status" value="1"/>
</dbReference>
<organism evidence="7 8">
    <name type="scientific">Henosepilachna vigintioctopunctata</name>
    <dbReference type="NCBI Taxonomy" id="420089"/>
    <lineage>
        <taxon>Eukaryota</taxon>
        <taxon>Metazoa</taxon>
        <taxon>Ecdysozoa</taxon>
        <taxon>Arthropoda</taxon>
        <taxon>Hexapoda</taxon>
        <taxon>Insecta</taxon>
        <taxon>Pterygota</taxon>
        <taxon>Neoptera</taxon>
        <taxon>Endopterygota</taxon>
        <taxon>Coleoptera</taxon>
        <taxon>Polyphaga</taxon>
        <taxon>Cucujiformia</taxon>
        <taxon>Coccinelloidea</taxon>
        <taxon>Coccinellidae</taxon>
        <taxon>Epilachninae</taxon>
        <taxon>Epilachnini</taxon>
        <taxon>Henosepilachna</taxon>
    </lineage>
</organism>
<accession>A0AAW1V8U0</accession>
<dbReference type="Gene3D" id="1.20.1250.20">
    <property type="entry name" value="MFS general substrate transporter like domains"/>
    <property type="match status" value="1"/>
</dbReference>
<evidence type="ECO:0000313" key="8">
    <source>
        <dbReference type="Proteomes" id="UP001431783"/>
    </source>
</evidence>
<evidence type="ECO:0008006" key="9">
    <source>
        <dbReference type="Google" id="ProtNLM"/>
    </source>
</evidence>
<dbReference type="GO" id="GO:0022857">
    <property type="term" value="F:transmembrane transporter activity"/>
    <property type="evidence" value="ECO:0007669"/>
    <property type="project" value="InterPro"/>
</dbReference>
<feature type="transmembrane region" description="Helical" evidence="6">
    <location>
        <begin position="232"/>
        <end position="252"/>
    </location>
</feature>
<proteinExistence type="predicted"/>
<feature type="transmembrane region" description="Helical" evidence="6">
    <location>
        <begin position="170"/>
        <end position="191"/>
    </location>
</feature>
<keyword evidence="4 6" id="KW-0472">Membrane</keyword>
<dbReference type="EMBL" id="JARQZJ010000127">
    <property type="protein sequence ID" value="KAK9891130.1"/>
    <property type="molecule type" value="Genomic_DNA"/>
</dbReference>
<dbReference type="PANTHER" id="PTHR23507">
    <property type="entry name" value="ZGC:174356"/>
    <property type="match status" value="1"/>
</dbReference>
<feature type="transmembrane region" description="Helical" evidence="6">
    <location>
        <begin position="458"/>
        <end position="477"/>
    </location>
</feature>
<evidence type="ECO:0000313" key="7">
    <source>
        <dbReference type="EMBL" id="KAK9891130.1"/>
    </source>
</evidence>
<dbReference type="Proteomes" id="UP001431783">
    <property type="component" value="Unassembled WGS sequence"/>
</dbReference>
<dbReference type="InterPro" id="IPR036259">
    <property type="entry name" value="MFS_trans_sf"/>
</dbReference>
<feature type="transmembrane region" description="Helical" evidence="6">
    <location>
        <begin position="203"/>
        <end position="226"/>
    </location>
</feature>
<reference evidence="7 8" key="1">
    <citation type="submission" date="2023-03" db="EMBL/GenBank/DDBJ databases">
        <title>Genome insight into feeding habits of ladybird beetles.</title>
        <authorList>
            <person name="Li H.-S."/>
            <person name="Huang Y.-H."/>
            <person name="Pang H."/>
        </authorList>
    </citation>
    <scope>NUCLEOTIDE SEQUENCE [LARGE SCALE GENOMIC DNA]</scope>
    <source>
        <strain evidence="7">SYSU_2023b</strain>
        <tissue evidence="7">Whole body</tissue>
    </source>
</reference>
<name>A0AAW1V8U0_9CUCU</name>
<protein>
    <recommendedName>
        <fullName evidence="9">Proton-coupled folate transporter</fullName>
    </recommendedName>
</protein>